<evidence type="ECO:0000313" key="3">
    <source>
        <dbReference type="Proteomes" id="UP000019805"/>
    </source>
</evidence>
<protein>
    <submittedName>
        <fullName evidence="2">Uncharacterized protein</fullName>
    </submittedName>
</protein>
<feature type="region of interest" description="Disordered" evidence="1">
    <location>
        <begin position="1"/>
        <end position="23"/>
    </location>
</feature>
<reference evidence="2 3" key="1">
    <citation type="journal article" date="2014" name="BMC Microbiol.">
        <title>The oxygen-independent metabolism of cyclic monoterpenes in Castellaniella defragrans 65Phen.</title>
        <authorList>
            <person name="Petasch J."/>
            <person name="Disch E.M."/>
            <person name="Markert S."/>
            <person name="Becher D."/>
            <person name="Schweder T."/>
            <person name="Huttel B."/>
            <person name="Reinhardt R."/>
            <person name="Harder J."/>
        </authorList>
    </citation>
    <scope>NUCLEOTIDE SEQUENCE [LARGE SCALE GENOMIC DNA]</scope>
    <source>
        <strain evidence="2">65Phen</strain>
    </source>
</reference>
<keyword evidence="3" id="KW-1185">Reference proteome</keyword>
<evidence type="ECO:0000313" key="2">
    <source>
        <dbReference type="EMBL" id="CDM22496.1"/>
    </source>
</evidence>
<sequence length="374" mass="40700">MAAHIPRGRAQHRSARGRGRVRGPGRGLAVQPFPVAGFAVGARIALDQVGILAVGHPRLARDRRSVLEEIVRPRPAAQPFVPVLVFLRDVPFVHLVQQAFVGGVLVQHQQVGAQVVPGKMEEPQRLVAVHPQPALRVAAELAVVQVPGRHVVAGVPQHQQVLEEARGQVDPALVREQALGAVVVAPVQAARRPPVQEGRAFAHGRQRQESQVEDAMPQAAQHFPVQEILGVLRGDGDVGREHHGVRRQGGLDFFQARIGHRVGVHVDHAPRVVALEDLLECPGLDRGAELDDRVLEDPGFQGFDGQVQVRDGQDFVEGGIVDVLAPRIGQHTGHVRFFPVHPPQRLRQRDGFRDVGVVDRCEEIFHGCPCGLSV</sequence>
<dbReference type="HOGENOM" id="CLU_739063_0_0_4"/>
<gene>
    <name evidence="2" type="ORF">BN940_00076</name>
</gene>
<accession>W8X0P5</accession>
<evidence type="ECO:0000256" key="1">
    <source>
        <dbReference type="SAM" id="MobiDB-lite"/>
    </source>
</evidence>
<dbReference type="EMBL" id="HG916765">
    <property type="protein sequence ID" value="CDM22496.1"/>
    <property type="molecule type" value="Genomic_DNA"/>
</dbReference>
<organism evidence="2 3">
    <name type="scientific">Castellaniella defragrans (strain DSM 12143 / CCUG 39792 / 65Phen)</name>
    <name type="common">Alcaligenes defragrans</name>
    <dbReference type="NCBI Taxonomy" id="1437824"/>
    <lineage>
        <taxon>Bacteria</taxon>
        <taxon>Pseudomonadati</taxon>
        <taxon>Pseudomonadota</taxon>
        <taxon>Betaproteobacteria</taxon>
        <taxon>Burkholderiales</taxon>
        <taxon>Alcaligenaceae</taxon>
        <taxon>Castellaniella</taxon>
    </lineage>
</organism>
<proteinExistence type="predicted"/>
<dbReference type="AlphaFoldDB" id="W8X0P5"/>
<name>W8X0P5_CASD6</name>
<dbReference type="KEGG" id="cdn:BN940_00076"/>
<dbReference type="Proteomes" id="UP000019805">
    <property type="component" value="Chromosome"/>
</dbReference>